<feature type="compositionally biased region" description="Polar residues" evidence="1">
    <location>
        <begin position="1"/>
        <end position="24"/>
    </location>
</feature>
<dbReference type="AlphaFoldDB" id="A0A5A7NZ97"/>
<proteinExistence type="predicted"/>
<dbReference type="Proteomes" id="UP000325081">
    <property type="component" value="Unassembled WGS sequence"/>
</dbReference>
<gene>
    <name evidence="2" type="ORF">STAS_01166</name>
</gene>
<evidence type="ECO:0000313" key="3">
    <source>
        <dbReference type="Proteomes" id="UP000325081"/>
    </source>
</evidence>
<dbReference type="EMBL" id="BKCP01000336">
    <property type="protein sequence ID" value="GER25578.1"/>
    <property type="molecule type" value="Genomic_DNA"/>
</dbReference>
<evidence type="ECO:0000313" key="2">
    <source>
        <dbReference type="EMBL" id="GER25578.1"/>
    </source>
</evidence>
<name>A0A5A7NZ97_STRAF</name>
<keyword evidence="3" id="KW-1185">Reference proteome</keyword>
<comment type="caution">
    <text evidence="2">The sequence shown here is derived from an EMBL/GenBank/DDBJ whole genome shotgun (WGS) entry which is preliminary data.</text>
</comment>
<accession>A0A5A7NZ97</accession>
<feature type="region of interest" description="Disordered" evidence="1">
    <location>
        <begin position="1"/>
        <end position="44"/>
    </location>
</feature>
<evidence type="ECO:0000256" key="1">
    <source>
        <dbReference type="SAM" id="MobiDB-lite"/>
    </source>
</evidence>
<protein>
    <submittedName>
        <fullName evidence="2">DNA repair protein RecO</fullName>
    </submittedName>
</protein>
<sequence length="141" mass="16388">MMDTTPKQHIHTTTDLNDQRTSTAQKRRGWTRKSIDAGSQNSRALRTIPEKKEIQPRRKKRGLKSSPKFFVYHKFVATECCRLSLFSSIASCNIHEDVEAIFFRLSLSATNSGFFWILFVQHHHKHGRNPYLALWALMNLS</sequence>
<organism evidence="2 3">
    <name type="scientific">Striga asiatica</name>
    <name type="common">Asiatic witchweed</name>
    <name type="synonym">Buchnera asiatica</name>
    <dbReference type="NCBI Taxonomy" id="4170"/>
    <lineage>
        <taxon>Eukaryota</taxon>
        <taxon>Viridiplantae</taxon>
        <taxon>Streptophyta</taxon>
        <taxon>Embryophyta</taxon>
        <taxon>Tracheophyta</taxon>
        <taxon>Spermatophyta</taxon>
        <taxon>Magnoliopsida</taxon>
        <taxon>eudicotyledons</taxon>
        <taxon>Gunneridae</taxon>
        <taxon>Pentapetalae</taxon>
        <taxon>asterids</taxon>
        <taxon>lamiids</taxon>
        <taxon>Lamiales</taxon>
        <taxon>Orobanchaceae</taxon>
        <taxon>Buchnereae</taxon>
        <taxon>Striga</taxon>
    </lineage>
</organism>
<reference evidence="3" key="1">
    <citation type="journal article" date="2019" name="Curr. Biol.">
        <title>Genome Sequence of Striga asiatica Provides Insight into the Evolution of Plant Parasitism.</title>
        <authorList>
            <person name="Yoshida S."/>
            <person name="Kim S."/>
            <person name="Wafula E.K."/>
            <person name="Tanskanen J."/>
            <person name="Kim Y.M."/>
            <person name="Honaas L."/>
            <person name="Yang Z."/>
            <person name="Spallek T."/>
            <person name="Conn C.E."/>
            <person name="Ichihashi Y."/>
            <person name="Cheong K."/>
            <person name="Cui S."/>
            <person name="Der J.P."/>
            <person name="Gundlach H."/>
            <person name="Jiao Y."/>
            <person name="Hori C."/>
            <person name="Ishida J.K."/>
            <person name="Kasahara H."/>
            <person name="Kiba T."/>
            <person name="Kim M.S."/>
            <person name="Koo N."/>
            <person name="Laohavisit A."/>
            <person name="Lee Y.H."/>
            <person name="Lumba S."/>
            <person name="McCourt P."/>
            <person name="Mortimer J.C."/>
            <person name="Mutuku J.M."/>
            <person name="Nomura T."/>
            <person name="Sasaki-Sekimoto Y."/>
            <person name="Seto Y."/>
            <person name="Wang Y."/>
            <person name="Wakatake T."/>
            <person name="Sakakibara H."/>
            <person name="Demura T."/>
            <person name="Yamaguchi S."/>
            <person name="Yoneyama K."/>
            <person name="Manabe R.I."/>
            <person name="Nelson D.C."/>
            <person name="Schulman A.H."/>
            <person name="Timko M.P."/>
            <person name="dePamphilis C.W."/>
            <person name="Choi D."/>
            <person name="Shirasu K."/>
        </authorList>
    </citation>
    <scope>NUCLEOTIDE SEQUENCE [LARGE SCALE GENOMIC DNA]</scope>
    <source>
        <strain evidence="3">cv. UVA1</strain>
    </source>
</reference>